<dbReference type="GO" id="GO:0004499">
    <property type="term" value="F:N,N-dimethylaniline monooxygenase activity"/>
    <property type="evidence" value="ECO:0007669"/>
    <property type="project" value="InterPro"/>
</dbReference>
<name>A0A7S2UCG3_9STRA</name>
<evidence type="ECO:0000313" key="6">
    <source>
        <dbReference type="EMBL" id="CAD9813831.1"/>
    </source>
</evidence>
<gene>
    <name evidence="6" type="ORF">ASEP1449_LOCUS5656</name>
</gene>
<dbReference type="InterPro" id="IPR020946">
    <property type="entry name" value="Flavin_mOase-like"/>
</dbReference>
<keyword evidence="2" id="KW-0285">Flavoprotein</keyword>
<keyword evidence="4" id="KW-0521">NADP</keyword>
<sequence length="292" mass="32485">MQENFKGKVMHSIEYDDPADFADKVVLCIGARASGEDLAREISAHAKRVYLSDSACRPLGDGGQPHTLGNVTWVPRTMKVDAGSKIHFDNSCAIAPSNVDVVVFCSGYNYNFPFINEKSNLELSCQLGERRVSPLYEQLWHAKYPSISFIGLPHSVVPFPAFELQAEAIVAQYTGSAPEPLPPLDERLERAKADAESGGPNDPGRIIDTHYLGSHQWDYCRKMARMAGLYDEAMENFIATNKIIYEDASQRRKGLFPGGPDDYRANCYIRDNENQSFQMVVNKVVKEPSSVA</sequence>
<keyword evidence="3" id="KW-0274">FAD</keyword>
<evidence type="ECO:0000256" key="3">
    <source>
        <dbReference type="ARBA" id="ARBA00022827"/>
    </source>
</evidence>
<dbReference type="Pfam" id="PF00743">
    <property type="entry name" value="FMO-like"/>
    <property type="match status" value="2"/>
</dbReference>
<keyword evidence="5" id="KW-0560">Oxidoreductase</keyword>
<evidence type="ECO:0000256" key="2">
    <source>
        <dbReference type="ARBA" id="ARBA00022630"/>
    </source>
</evidence>
<protein>
    <recommendedName>
        <fullName evidence="7">Flavin-containing monooxygenase</fullName>
    </recommendedName>
</protein>
<proteinExistence type="inferred from homology"/>
<dbReference type="GO" id="GO:0050660">
    <property type="term" value="F:flavin adenine dinucleotide binding"/>
    <property type="evidence" value="ECO:0007669"/>
    <property type="project" value="InterPro"/>
</dbReference>
<dbReference type="InterPro" id="IPR036188">
    <property type="entry name" value="FAD/NAD-bd_sf"/>
</dbReference>
<comment type="similarity">
    <text evidence="1">Belongs to the FMO family.</text>
</comment>
<dbReference type="PANTHER" id="PTHR23023">
    <property type="entry name" value="DIMETHYLANILINE MONOOXYGENASE"/>
    <property type="match status" value="1"/>
</dbReference>
<evidence type="ECO:0008006" key="7">
    <source>
        <dbReference type="Google" id="ProtNLM"/>
    </source>
</evidence>
<dbReference type="InterPro" id="IPR050346">
    <property type="entry name" value="FMO-like"/>
</dbReference>
<evidence type="ECO:0000256" key="1">
    <source>
        <dbReference type="ARBA" id="ARBA00009183"/>
    </source>
</evidence>
<dbReference type="AlphaFoldDB" id="A0A7S2UCG3"/>
<evidence type="ECO:0000256" key="5">
    <source>
        <dbReference type="ARBA" id="ARBA00023002"/>
    </source>
</evidence>
<dbReference type="SUPFAM" id="SSF51905">
    <property type="entry name" value="FAD/NAD(P)-binding domain"/>
    <property type="match status" value="1"/>
</dbReference>
<evidence type="ECO:0000256" key="4">
    <source>
        <dbReference type="ARBA" id="ARBA00022857"/>
    </source>
</evidence>
<dbReference type="PRINTS" id="PR00370">
    <property type="entry name" value="FMOXYGENASE"/>
</dbReference>
<dbReference type="Gene3D" id="3.50.50.60">
    <property type="entry name" value="FAD/NAD(P)-binding domain"/>
    <property type="match status" value="2"/>
</dbReference>
<dbReference type="InterPro" id="IPR000960">
    <property type="entry name" value="Flavin_mOase"/>
</dbReference>
<dbReference type="EMBL" id="HBHQ01008473">
    <property type="protein sequence ID" value="CAD9813831.1"/>
    <property type="molecule type" value="Transcribed_RNA"/>
</dbReference>
<accession>A0A7S2UCG3</accession>
<dbReference type="GO" id="GO:0050661">
    <property type="term" value="F:NADP binding"/>
    <property type="evidence" value="ECO:0007669"/>
    <property type="project" value="InterPro"/>
</dbReference>
<organism evidence="6">
    <name type="scientific">Attheya septentrionalis</name>
    <dbReference type="NCBI Taxonomy" id="420275"/>
    <lineage>
        <taxon>Eukaryota</taxon>
        <taxon>Sar</taxon>
        <taxon>Stramenopiles</taxon>
        <taxon>Ochrophyta</taxon>
        <taxon>Bacillariophyta</taxon>
        <taxon>Coscinodiscophyceae</taxon>
        <taxon>Chaetocerotophycidae</taxon>
        <taxon>Chaetocerotales</taxon>
        <taxon>Attheyaceae</taxon>
        <taxon>Attheya</taxon>
    </lineage>
</organism>
<reference evidence="6" key="1">
    <citation type="submission" date="2021-01" db="EMBL/GenBank/DDBJ databases">
        <authorList>
            <person name="Corre E."/>
            <person name="Pelletier E."/>
            <person name="Niang G."/>
            <person name="Scheremetjew M."/>
            <person name="Finn R."/>
            <person name="Kale V."/>
            <person name="Holt S."/>
            <person name="Cochrane G."/>
            <person name="Meng A."/>
            <person name="Brown T."/>
            <person name="Cohen L."/>
        </authorList>
    </citation>
    <scope>NUCLEOTIDE SEQUENCE</scope>
    <source>
        <strain evidence="6">CCMP2084</strain>
    </source>
</reference>